<evidence type="ECO:0000313" key="1">
    <source>
        <dbReference type="EMBL" id="EXB58309.1"/>
    </source>
</evidence>
<dbReference type="Proteomes" id="UP000030645">
    <property type="component" value="Unassembled WGS sequence"/>
</dbReference>
<keyword evidence="2" id="KW-1185">Reference proteome</keyword>
<reference evidence="2" key="1">
    <citation type="submission" date="2013-01" db="EMBL/GenBank/DDBJ databases">
        <title>Draft Genome Sequence of a Mulberry Tree, Morus notabilis C.K. Schneid.</title>
        <authorList>
            <person name="He N."/>
            <person name="Zhao S."/>
        </authorList>
    </citation>
    <scope>NUCLEOTIDE SEQUENCE</scope>
</reference>
<proteinExistence type="predicted"/>
<protein>
    <submittedName>
        <fullName evidence="1">Uncharacterized protein</fullName>
    </submittedName>
</protein>
<accession>W9R8P5</accession>
<evidence type="ECO:0000313" key="2">
    <source>
        <dbReference type="Proteomes" id="UP000030645"/>
    </source>
</evidence>
<gene>
    <name evidence="1" type="ORF">L484_015643</name>
</gene>
<organism evidence="1 2">
    <name type="scientific">Morus notabilis</name>
    <dbReference type="NCBI Taxonomy" id="981085"/>
    <lineage>
        <taxon>Eukaryota</taxon>
        <taxon>Viridiplantae</taxon>
        <taxon>Streptophyta</taxon>
        <taxon>Embryophyta</taxon>
        <taxon>Tracheophyta</taxon>
        <taxon>Spermatophyta</taxon>
        <taxon>Magnoliopsida</taxon>
        <taxon>eudicotyledons</taxon>
        <taxon>Gunneridae</taxon>
        <taxon>Pentapetalae</taxon>
        <taxon>rosids</taxon>
        <taxon>fabids</taxon>
        <taxon>Rosales</taxon>
        <taxon>Moraceae</taxon>
        <taxon>Moreae</taxon>
        <taxon>Morus</taxon>
    </lineage>
</organism>
<name>W9R8P5_9ROSA</name>
<sequence length="299" mass="34336">MSTRKPPVCSVPMTTADNAQGCLDWLIENVLMMLGCFGISRRVRNYSTGEIVTSPMINNRMIASTGNAAETERSEKKSFLEWLTRRDQVNQSNEEWESLLRTLKDGVIRWGIRLSHLLVDFLFLASERGDNMEVFEVFKDILKSRFHEDYNNLVVVKRILKLLKRVEQELGNLKNKGEESAKVEISEDLIRQRKDLVDDLADNFGWQILSLEILVSKVLVTRSGLVKTMEEGFGEGDGELNTIERDMSKLRILILPSFKEDSETVKVLKRLFELNVRKLWSGFGQIRTSKEVAKAKYEA</sequence>
<dbReference type="AlphaFoldDB" id="W9R8P5"/>
<dbReference type="EMBL" id="KE344357">
    <property type="protein sequence ID" value="EXB58309.1"/>
    <property type="molecule type" value="Genomic_DNA"/>
</dbReference>